<accession>A0A1H8MMR5</accession>
<sequence>MLKAAKKISKIEERLDDLEAESAANRVLWLCIATSLSAEDREVFAMAISSAKAQWDSNDSMPDRHKAALTRVTEMIAGGINLAGDYDLE</sequence>
<dbReference type="EMBL" id="FOCM01000022">
    <property type="protein sequence ID" value="SEO18416.1"/>
    <property type="molecule type" value="Genomic_DNA"/>
</dbReference>
<dbReference type="OrthoDB" id="9922662at2"/>
<dbReference type="RefSeq" id="WP_091846910.1">
    <property type="nucleotide sequence ID" value="NZ_FOCM01000022.1"/>
</dbReference>
<gene>
    <name evidence="1" type="ORF">SAMN04488011_1223</name>
</gene>
<reference evidence="2" key="1">
    <citation type="submission" date="2016-10" db="EMBL/GenBank/DDBJ databases">
        <authorList>
            <person name="Varghese N."/>
            <person name="Submissions S."/>
        </authorList>
    </citation>
    <scope>NUCLEOTIDE SEQUENCE [LARGE SCALE GENOMIC DNA]</scope>
    <source>
        <strain evidence="2">DSM 26893</strain>
    </source>
</reference>
<proteinExistence type="predicted"/>
<name>A0A1H8MMR5_9RHOB</name>
<evidence type="ECO:0000313" key="1">
    <source>
        <dbReference type="EMBL" id="SEO18416.1"/>
    </source>
</evidence>
<dbReference type="Proteomes" id="UP000199372">
    <property type="component" value="Unassembled WGS sequence"/>
</dbReference>
<dbReference type="AlphaFoldDB" id="A0A1H8MMR5"/>
<organism evidence="1 2">
    <name type="scientific">Palleronia pelagia</name>
    <dbReference type="NCBI Taxonomy" id="387096"/>
    <lineage>
        <taxon>Bacteria</taxon>
        <taxon>Pseudomonadati</taxon>
        <taxon>Pseudomonadota</taxon>
        <taxon>Alphaproteobacteria</taxon>
        <taxon>Rhodobacterales</taxon>
        <taxon>Roseobacteraceae</taxon>
        <taxon>Palleronia</taxon>
    </lineage>
</organism>
<protein>
    <submittedName>
        <fullName evidence="1">Uncharacterized protein</fullName>
    </submittedName>
</protein>
<evidence type="ECO:0000313" key="2">
    <source>
        <dbReference type="Proteomes" id="UP000199372"/>
    </source>
</evidence>
<keyword evidence="2" id="KW-1185">Reference proteome</keyword>